<dbReference type="InterPro" id="IPR020904">
    <property type="entry name" value="Sc_DH/Rdtase_CS"/>
</dbReference>
<evidence type="ECO:0000313" key="5">
    <source>
        <dbReference type="Proteomes" id="UP000588647"/>
    </source>
</evidence>
<organism evidence="4 5">
    <name type="scientific">Aurantimonas endophytica</name>
    <dbReference type="NCBI Taxonomy" id="1522175"/>
    <lineage>
        <taxon>Bacteria</taxon>
        <taxon>Pseudomonadati</taxon>
        <taxon>Pseudomonadota</taxon>
        <taxon>Alphaproteobacteria</taxon>
        <taxon>Hyphomicrobiales</taxon>
        <taxon>Aurantimonadaceae</taxon>
        <taxon>Aurantimonas</taxon>
    </lineage>
</organism>
<sequence length="256" mass="26317">MADWEVDHFMTARLAGKRAFVTGAGQGIGRAITLAFAAEGASVVAASRTLAKMQDLPGRASSVRPVALDVTNGAAVRSAVTEAGPIDILVNCAGWVHSGTILDCDDADWARSLDQNVTSCFHTIRAVLPGMTGRGSGSIVNVASVASSVTGVANRAAYGAAKAAIIGLTKGVARDVIRSGVRVNALCPGTTSSPSLEERIAATADPEKTRREFAERQPIGRLGTVEEMAAAALYLAGDESSFTTGQLFVVDGGQTL</sequence>
<evidence type="ECO:0000256" key="1">
    <source>
        <dbReference type="ARBA" id="ARBA00006484"/>
    </source>
</evidence>
<dbReference type="PRINTS" id="PR00080">
    <property type="entry name" value="SDRFAMILY"/>
</dbReference>
<dbReference type="Pfam" id="PF13561">
    <property type="entry name" value="adh_short_C2"/>
    <property type="match status" value="1"/>
</dbReference>
<keyword evidence="2 4" id="KW-0560">Oxidoreductase</keyword>
<evidence type="ECO:0000256" key="3">
    <source>
        <dbReference type="ARBA" id="ARBA00023027"/>
    </source>
</evidence>
<dbReference type="PROSITE" id="PS00061">
    <property type="entry name" value="ADH_SHORT"/>
    <property type="match status" value="1"/>
</dbReference>
<evidence type="ECO:0000313" key="4">
    <source>
        <dbReference type="EMBL" id="MBB4001201.1"/>
    </source>
</evidence>
<proteinExistence type="inferred from homology"/>
<dbReference type="GO" id="GO:0016491">
    <property type="term" value="F:oxidoreductase activity"/>
    <property type="evidence" value="ECO:0007669"/>
    <property type="project" value="UniProtKB-KW"/>
</dbReference>
<dbReference type="EC" id="1.1.1.-" evidence="4"/>
<evidence type="ECO:0000256" key="2">
    <source>
        <dbReference type="ARBA" id="ARBA00023002"/>
    </source>
</evidence>
<dbReference type="Gene3D" id="3.40.50.720">
    <property type="entry name" value="NAD(P)-binding Rossmann-like Domain"/>
    <property type="match status" value="1"/>
</dbReference>
<dbReference type="PANTHER" id="PTHR43477:SF4">
    <property type="entry name" value="DEHYDROGENASE_REDUCTASE SDR FAMILY MEMBER 6"/>
    <property type="match status" value="1"/>
</dbReference>
<dbReference type="PRINTS" id="PR00081">
    <property type="entry name" value="GDHRDH"/>
</dbReference>
<protein>
    <submittedName>
        <fullName evidence="4">2-keto-3-deoxy-L-fuconate dehydrogenase</fullName>
        <ecNumber evidence="4">1.1.1.-</ecNumber>
    </submittedName>
</protein>
<keyword evidence="3" id="KW-0520">NAD</keyword>
<comment type="similarity">
    <text evidence="1">Belongs to the short-chain dehydrogenases/reductases (SDR) family.</text>
</comment>
<name>A0A7W6H9Z6_9HYPH</name>
<gene>
    <name evidence="4" type="ORF">GGR03_000248</name>
</gene>
<reference evidence="4 5" key="1">
    <citation type="submission" date="2020-08" db="EMBL/GenBank/DDBJ databases">
        <title>Genomic Encyclopedia of Type Strains, Phase IV (KMG-IV): sequencing the most valuable type-strain genomes for metagenomic binning, comparative biology and taxonomic classification.</title>
        <authorList>
            <person name="Goeker M."/>
        </authorList>
    </citation>
    <scope>NUCLEOTIDE SEQUENCE [LARGE SCALE GENOMIC DNA]</scope>
    <source>
        <strain evidence="4 5">DSM 103570</strain>
    </source>
</reference>
<dbReference type="SUPFAM" id="SSF51735">
    <property type="entry name" value="NAD(P)-binding Rossmann-fold domains"/>
    <property type="match status" value="1"/>
</dbReference>
<keyword evidence="5" id="KW-1185">Reference proteome</keyword>
<dbReference type="InterPro" id="IPR036291">
    <property type="entry name" value="NAD(P)-bd_dom_sf"/>
</dbReference>
<dbReference type="PANTHER" id="PTHR43477">
    <property type="entry name" value="DIHYDROANTICAPSIN 7-DEHYDROGENASE"/>
    <property type="match status" value="1"/>
</dbReference>
<comment type="caution">
    <text evidence="4">The sequence shown here is derived from an EMBL/GenBank/DDBJ whole genome shotgun (WGS) entry which is preliminary data.</text>
</comment>
<dbReference type="Proteomes" id="UP000588647">
    <property type="component" value="Unassembled WGS sequence"/>
</dbReference>
<dbReference type="EMBL" id="JACIEM010000001">
    <property type="protein sequence ID" value="MBB4001201.1"/>
    <property type="molecule type" value="Genomic_DNA"/>
</dbReference>
<dbReference type="InterPro" id="IPR051122">
    <property type="entry name" value="SDR_DHRS6-like"/>
</dbReference>
<dbReference type="AlphaFoldDB" id="A0A7W6H9Z6"/>
<accession>A0A7W6H9Z6</accession>
<dbReference type="FunFam" id="3.40.50.720:FF:000084">
    <property type="entry name" value="Short-chain dehydrogenase reductase"/>
    <property type="match status" value="1"/>
</dbReference>
<dbReference type="InterPro" id="IPR002347">
    <property type="entry name" value="SDR_fam"/>
</dbReference>